<organism evidence="1">
    <name type="scientific">Arundo donax</name>
    <name type="common">Giant reed</name>
    <name type="synonym">Donax arundinaceus</name>
    <dbReference type="NCBI Taxonomy" id="35708"/>
    <lineage>
        <taxon>Eukaryota</taxon>
        <taxon>Viridiplantae</taxon>
        <taxon>Streptophyta</taxon>
        <taxon>Embryophyta</taxon>
        <taxon>Tracheophyta</taxon>
        <taxon>Spermatophyta</taxon>
        <taxon>Magnoliopsida</taxon>
        <taxon>Liliopsida</taxon>
        <taxon>Poales</taxon>
        <taxon>Poaceae</taxon>
        <taxon>PACMAD clade</taxon>
        <taxon>Arundinoideae</taxon>
        <taxon>Arundineae</taxon>
        <taxon>Arundo</taxon>
    </lineage>
</organism>
<reference evidence="1" key="1">
    <citation type="submission" date="2014-09" db="EMBL/GenBank/DDBJ databases">
        <authorList>
            <person name="Magalhaes I.L.F."/>
            <person name="Oliveira U."/>
            <person name="Santos F.R."/>
            <person name="Vidigal T.H.D.A."/>
            <person name="Brescovit A.D."/>
            <person name="Santos A.J."/>
        </authorList>
    </citation>
    <scope>NUCLEOTIDE SEQUENCE</scope>
    <source>
        <tissue evidence="1">Shoot tissue taken approximately 20 cm above the soil surface</tissue>
    </source>
</reference>
<protein>
    <submittedName>
        <fullName evidence="1">Uncharacterized protein</fullName>
    </submittedName>
</protein>
<reference evidence="1" key="2">
    <citation type="journal article" date="2015" name="Data Brief">
        <title>Shoot transcriptome of the giant reed, Arundo donax.</title>
        <authorList>
            <person name="Barrero R.A."/>
            <person name="Guerrero F.D."/>
            <person name="Moolhuijzen P."/>
            <person name="Goolsby J.A."/>
            <person name="Tidwell J."/>
            <person name="Bellgard S.E."/>
            <person name="Bellgard M.I."/>
        </authorList>
    </citation>
    <scope>NUCLEOTIDE SEQUENCE</scope>
    <source>
        <tissue evidence="1">Shoot tissue taken approximately 20 cm above the soil surface</tissue>
    </source>
</reference>
<dbReference type="AlphaFoldDB" id="A0A0A9B9X3"/>
<evidence type="ECO:0000313" key="1">
    <source>
        <dbReference type="EMBL" id="JAD58030.1"/>
    </source>
</evidence>
<sequence length="51" mass="5788">MGCARPGGFRRLLCLWESRCGVCLGVRPTRLPITAWPMRSAGWVMLAWLVR</sequence>
<dbReference type="EMBL" id="GBRH01239865">
    <property type="protein sequence ID" value="JAD58030.1"/>
    <property type="molecule type" value="Transcribed_RNA"/>
</dbReference>
<proteinExistence type="predicted"/>
<name>A0A0A9B9X3_ARUDO</name>
<accession>A0A0A9B9X3</accession>